<name>A0A4Z0JIS4_9LACO</name>
<dbReference type="Proteomes" id="UP000298021">
    <property type="component" value="Unassembled WGS sequence"/>
</dbReference>
<comment type="caution">
    <text evidence="1">The sequence shown here is derived from an EMBL/GenBank/DDBJ whole genome shotgun (WGS) entry which is preliminary data.</text>
</comment>
<gene>
    <name evidence="1" type="ORF">EGT49_10240</name>
</gene>
<dbReference type="RefSeq" id="WP_135373981.1">
    <property type="nucleotide sequence ID" value="NZ_RKLY01000030.1"/>
</dbReference>
<protein>
    <submittedName>
        <fullName evidence="1">Aminoglycoside adenylyltransferase</fullName>
    </submittedName>
</protein>
<keyword evidence="2" id="KW-1185">Reference proteome</keyword>
<dbReference type="Gene3D" id="3.30.460.10">
    <property type="entry name" value="Beta Polymerase, domain 2"/>
    <property type="match status" value="1"/>
</dbReference>
<dbReference type="SUPFAM" id="SSF81631">
    <property type="entry name" value="PAP/OAS1 substrate-binding domain"/>
    <property type="match status" value="1"/>
</dbReference>
<evidence type="ECO:0000313" key="2">
    <source>
        <dbReference type="Proteomes" id="UP000298021"/>
    </source>
</evidence>
<sequence>MTMRSEKQMLKTIFEVAKKLDIKAIAMNGSKVYSQSQDSFQDFDIVYFVDADQKQRLISNRTWLEDFGKTTIMQVPGDYEPFFLFTFLMLFEDDNRIDLGLCDLKDIAQWQKNDPIAKVLYDPQKILPTDLQTGEELYYQTKPTPTGFARVCNEFWWVSTYIVKGIIRKEFLYASDHFYNHCFQEFLKVVSYVVAAKYNYQVNLGKNHKYLFDCLSPIEITQIEKVLDFNSLAKITQALFLMQELFDSYAQQFSEATGYSYNQDEAKRVMDYTKRKLS</sequence>
<dbReference type="Gene3D" id="1.20.120.330">
    <property type="entry name" value="Nucleotidyltransferases domain 2"/>
    <property type="match status" value="1"/>
</dbReference>
<dbReference type="InterPro" id="IPR007530">
    <property type="entry name" value="Aminoglycoside_adenylylTfrase"/>
</dbReference>
<organism evidence="1 2">
    <name type="scientific">Companilactobacillus suantsaicola</name>
    <dbReference type="NCBI Taxonomy" id="2487723"/>
    <lineage>
        <taxon>Bacteria</taxon>
        <taxon>Bacillati</taxon>
        <taxon>Bacillota</taxon>
        <taxon>Bacilli</taxon>
        <taxon>Lactobacillales</taxon>
        <taxon>Lactobacillaceae</taxon>
        <taxon>Companilactobacillus</taxon>
    </lineage>
</organism>
<keyword evidence="1" id="KW-0808">Transferase</keyword>
<dbReference type="SUPFAM" id="SSF81301">
    <property type="entry name" value="Nucleotidyltransferase"/>
    <property type="match status" value="1"/>
</dbReference>
<keyword evidence="1" id="KW-0548">Nucleotidyltransferase</keyword>
<dbReference type="EMBL" id="RKLY01000030">
    <property type="protein sequence ID" value="TGD21912.1"/>
    <property type="molecule type" value="Genomic_DNA"/>
</dbReference>
<dbReference type="AlphaFoldDB" id="A0A4Z0JIS4"/>
<accession>A0A4Z0JIS4</accession>
<dbReference type="GO" id="GO:0016779">
    <property type="term" value="F:nucleotidyltransferase activity"/>
    <property type="evidence" value="ECO:0007669"/>
    <property type="project" value="UniProtKB-KW"/>
</dbReference>
<proteinExistence type="predicted"/>
<dbReference type="OrthoDB" id="9776406at2"/>
<reference evidence="1 2" key="1">
    <citation type="submission" date="2018-10" db="EMBL/GenBank/DDBJ databases">
        <title>Lactobacillus sp. R7 and Lactobacillus sp. R19 isolated from fermented mustard green product of Taiwan.</title>
        <authorList>
            <person name="Lin S.-T."/>
        </authorList>
    </citation>
    <scope>NUCLEOTIDE SEQUENCE [LARGE SCALE GENOMIC DNA]</scope>
    <source>
        <strain evidence="1 2">BCRC 81127</strain>
    </source>
</reference>
<evidence type="ECO:0000313" key="1">
    <source>
        <dbReference type="EMBL" id="TGD21912.1"/>
    </source>
</evidence>
<dbReference type="Pfam" id="PF04439">
    <property type="entry name" value="Adenyl_transf"/>
    <property type="match status" value="1"/>
</dbReference>
<dbReference type="InterPro" id="IPR043519">
    <property type="entry name" value="NT_sf"/>
</dbReference>